<dbReference type="InterPro" id="IPR036291">
    <property type="entry name" value="NAD(P)-bd_dom_sf"/>
</dbReference>
<evidence type="ECO:0000256" key="2">
    <source>
        <dbReference type="ARBA" id="ARBA00011881"/>
    </source>
</evidence>
<dbReference type="GO" id="GO:0050038">
    <property type="term" value="F:L-xylulose reductase (NADPH) activity"/>
    <property type="evidence" value="ECO:0007669"/>
    <property type="project" value="TreeGrafter"/>
</dbReference>
<sequence length="245" mass="25873">MEISFKNKRILVTGGGKGIGRDLCKKLVACGGEVVAISRSKPPLDSLAAECPAIRTVCLDIAADWQHTAQVIGSLGTFDCLVNNAAVAVCTPFLQVTPEEIDQLFRVNVKAVINVSQVVAKGMVASGKGGSIVNISSQASQAALKDHVVYCGTKSALDSISRVMALELSPHNIRVNTVNPTVVMTDMGRVGWSEPAKANEMLRKIPLGRFAEVDEVVNTILFLLSDVAPMVNAVTLPVDGGFLAC</sequence>
<comment type="similarity">
    <text evidence="1">Belongs to the short-chain dehydrogenases/reductases (SDR) family.</text>
</comment>
<keyword evidence="3" id="KW-0521">NADP</keyword>
<dbReference type="InterPro" id="IPR051737">
    <property type="entry name" value="L-xylulose/Carbonyl_redctase"/>
</dbReference>
<dbReference type="InterPro" id="IPR020904">
    <property type="entry name" value="Sc_DH/Rdtase_CS"/>
</dbReference>
<evidence type="ECO:0000313" key="5">
    <source>
        <dbReference type="EMBL" id="JAS38967.1"/>
    </source>
</evidence>
<dbReference type="PRINTS" id="PR00080">
    <property type="entry name" value="SDRFAMILY"/>
</dbReference>
<name>A0A1B6EM10_9HEMI</name>
<dbReference type="PRINTS" id="PR00081">
    <property type="entry name" value="GDHRDH"/>
</dbReference>
<dbReference type="SUPFAM" id="SSF51735">
    <property type="entry name" value="NAD(P)-binding Rossmann-fold domains"/>
    <property type="match status" value="1"/>
</dbReference>
<evidence type="ECO:0000256" key="3">
    <source>
        <dbReference type="ARBA" id="ARBA00022857"/>
    </source>
</evidence>
<dbReference type="PANTHER" id="PTHR44252:SF3">
    <property type="entry name" value="D-ERYTHRULOSE REDUCTASE-RELATED"/>
    <property type="match status" value="1"/>
</dbReference>
<evidence type="ECO:0008006" key="6">
    <source>
        <dbReference type="Google" id="ProtNLM"/>
    </source>
</evidence>
<protein>
    <recommendedName>
        <fullName evidence="6">Dicarbonyl/L-xylulose reductase</fullName>
    </recommendedName>
</protein>
<dbReference type="Gene3D" id="3.40.50.720">
    <property type="entry name" value="NAD(P)-binding Rossmann-like Domain"/>
    <property type="match status" value="1"/>
</dbReference>
<dbReference type="FunFam" id="3.40.50.720:FF:000214">
    <property type="entry name" value="L-xylulose reductase"/>
    <property type="match status" value="1"/>
</dbReference>
<keyword evidence="4" id="KW-0560">Oxidoreductase</keyword>
<dbReference type="InterPro" id="IPR002347">
    <property type="entry name" value="SDR_fam"/>
</dbReference>
<dbReference type="Pfam" id="PF13561">
    <property type="entry name" value="adh_short_C2"/>
    <property type="match status" value="1"/>
</dbReference>
<accession>A0A1B6EM10</accession>
<gene>
    <name evidence="5" type="ORF">g.32874</name>
</gene>
<evidence type="ECO:0000256" key="4">
    <source>
        <dbReference type="ARBA" id="ARBA00023002"/>
    </source>
</evidence>
<dbReference type="EMBL" id="GECZ01030802">
    <property type="protein sequence ID" value="JAS38967.1"/>
    <property type="molecule type" value="Transcribed_RNA"/>
</dbReference>
<dbReference type="PROSITE" id="PS00061">
    <property type="entry name" value="ADH_SHORT"/>
    <property type="match status" value="1"/>
</dbReference>
<dbReference type="GO" id="GO:0004090">
    <property type="term" value="F:carbonyl reductase (NADPH) activity"/>
    <property type="evidence" value="ECO:0007669"/>
    <property type="project" value="TreeGrafter"/>
</dbReference>
<dbReference type="GO" id="GO:0005997">
    <property type="term" value="P:xylulose metabolic process"/>
    <property type="evidence" value="ECO:0007669"/>
    <property type="project" value="TreeGrafter"/>
</dbReference>
<proteinExistence type="inferred from homology"/>
<reference evidence="5" key="1">
    <citation type="submission" date="2015-11" db="EMBL/GenBank/DDBJ databases">
        <title>De novo transcriptome assembly of four potential Pierce s Disease insect vectors from Arizona vineyards.</title>
        <authorList>
            <person name="Tassone E.E."/>
        </authorList>
    </citation>
    <scope>NUCLEOTIDE SEQUENCE</scope>
</reference>
<dbReference type="GO" id="GO:0006006">
    <property type="term" value="P:glucose metabolic process"/>
    <property type="evidence" value="ECO:0007669"/>
    <property type="project" value="TreeGrafter"/>
</dbReference>
<organism evidence="5">
    <name type="scientific">Cuerna arida</name>
    <dbReference type="NCBI Taxonomy" id="1464854"/>
    <lineage>
        <taxon>Eukaryota</taxon>
        <taxon>Metazoa</taxon>
        <taxon>Ecdysozoa</taxon>
        <taxon>Arthropoda</taxon>
        <taxon>Hexapoda</taxon>
        <taxon>Insecta</taxon>
        <taxon>Pterygota</taxon>
        <taxon>Neoptera</taxon>
        <taxon>Paraneoptera</taxon>
        <taxon>Hemiptera</taxon>
        <taxon>Auchenorrhyncha</taxon>
        <taxon>Membracoidea</taxon>
        <taxon>Cicadellidae</taxon>
        <taxon>Cicadellinae</taxon>
        <taxon>Proconiini</taxon>
        <taxon>Cuerna</taxon>
    </lineage>
</organism>
<dbReference type="PANTHER" id="PTHR44252">
    <property type="entry name" value="D-ERYTHRULOSE REDUCTASE"/>
    <property type="match status" value="1"/>
</dbReference>
<comment type="subunit">
    <text evidence="2">Homotetramer.</text>
</comment>
<dbReference type="AlphaFoldDB" id="A0A1B6EM10"/>
<evidence type="ECO:0000256" key="1">
    <source>
        <dbReference type="ARBA" id="ARBA00006484"/>
    </source>
</evidence>